<feature type="domain" description="Chromatin target of PRMT1 protein C-terminal" evidence="3">
    <location>
        <begin position="158"/>
        <end position="229"/>
    </location>
</feature>
<evidence type="ECO:0000256" key="1">
    <source>
        <dbReference type="ARBA" id="ARBA00022884"/>
    </source>
</evidence>
<evidence type="ECO:0000256" key="2">
    <source>
        <dbReference type="SAM" id="MobiDB-lite"/>
    </source>
</evidence>
<dbReference type="AlphaFoldDB" id="A0A1I7UXC3"/>
<keyword evidence="4" id="KW-1185">Reference proteome</keyword>
<dbReference type="GO" id="GO:0003729">
    <property type="term" value="F:mRNA binding"/>
    <property type="evidence" value="ECO:0007669"/>
    <property type="project" value="TreeGrafter"/>
</dbReference>
<accession>A0A1I7UXC3</accession>
<feature type="region of interest" description="Disordered" evidence="2">
    <location>
        <begin position="20"/>
        <end position="74"/>
    </location>
</feature>
<keyword evidence="1" id="KW-0694">RNA-binding</keyword>
<dbReference type="SMART" id="SM01218">
    <property type="entry name" value="FoP_duplication"/>
    <property type="match status" value="1"/>
</dbReference>
<dbReference type="STRING" id="1561998.A0A1I7UXC3"/>
<dbReference type="Proteomes" id="UP000095282">
    <property type="component" value="Unplaced"/>
</dbReference>
<dbReference type="InterPro" id="IPR051229">
    <property type="entry name" value="ALYREF_mRNA_export"/>
</dbReference>
<feature type="region of interest" description="Disordered" evidence="2">
    <location>
        <begin position="154"/>
        <end position="229"/>
    </location>
</feature>
<dbReference type="GO" id="GO:0006406">
    <property type="term" value="P:mRNA export from nucleus"/>
    <property type="evidence" value="ECO:0007669"/>
    <property type="project" value="TreeGrafter"/>
</dbReference>
<dbReference type="SUPFAM" id="SSF54928">
    <property type="entry name" value="RNA-binding domain, RBD"/>
    <property type="match status" value="1"/>
</dbReference>
<evidence type="ECO:0000313" key="4">
    <source>
        <dbReference type="Proteomes" id="UP000095282"/>
    </source>
</evidence>
<dbReference type="InterPro" id="IPR025715">
    <property type="entry name" value="FoP_C"/>
</dbReference>
<evidence type="ECO:0000259" key="3">
    <source>
        <dbReference type="SMART" id="SM01218"/>
    </source>
</evidence>
<dbReference type="PANTHER" id="PTHR19965">
    <property type="entry name" value="RNA AND EXPORT FACTOR BINDING PROTEIN"/>
    <property type="match status" value="1"/>
</dbReference>
<feature type="compositionally biased region" description="Basic residues" evidence="2">
    <location>
        <begin position="20"/>
        <end position="32"/>
    </location>
</feature>
<dbReference type="eggNOG" id="KOG0533">
    <property type="taxonomic scope" value="Eukaryota"/>
</dbReference>
<reference evidence="5" key="1">
    <citation type="submission" date="2016-11" db="UniProtKB">
        <authorList>
            <consortium name="WormBaseParasite"/>
        </authorList>
    </citation>
    <scope>IDENTIFICATION</scope>
</reference>
<dbReference type="InterPro" id="IPR035979">
    <property type="entry name" value="RBD_domain_sf"/>
</dbReference>
<dbReference type="WBParaSite" id="Csp11.Scaffold630.g20279.t1">
    <property type="protein sequence ID" value="Csp11.Scaffold630.g20279.t1"/>
    <property type="gene ID" value="Csp11.Scaffold630.g20279"/>
</dbReference>
<name>A0A1I7UXC3_9PELO</name>
<proteinExistence type="predicted"/>
<evidence type="ECO:0000313" key="5">
    <source>
        <dbReference type="WBParaSite" id="Csp11.Scaffold630.g20279.t1"/>
    </source>
</evidence>
<sequence>MVKATPLDVPLSEIISSKKRINKKKDVKKPVKRVGGGIAKRGNSSTPRRQSGGGRGGGAPIRKSFGGGPSPNEKRSVRINISNLADTVLSSDLGELFGEFNLRKVMVNFNENGSPVGTADIVLSKRDGDRLLQKFAGVALDNKVMHFAVIEASSNTPRKPEFRGNPKFRNGGGGPSNGRPNKKVPAGRSPRNQKSTRPPAKSTKKPKREPKPQKTAEELDAELDAYMSR</sequence>
<protein>
    <submittedName>
        <fullName evidence="5">FoP_duplication domain-containing protein</fullName>
    </submittedName>
</protein>
<feature type="compositionally biased region" description="Gly residues" evidence="2">
    <location>
        <begin position="51"/>
        <end position="69"/>
    </location>
</feature>
<dbReference type="Pfam" id="PF13865">
    <property type="entry name" value="FoP_duplication"/>
    <property type="match status" value="1"/>
</dbReference>
<dbReference type="PANTHER" id="PTHR19965:SF82">
    <property type="entry name" value="THO COMPLEX SUBUNIT 4"/>
    <property type="match status" value="1"/>
</dbReference>
<dbReference type="GO" id="GO:0005634">
    <property type="term" value="C:nucleus"/>
    <property type="evidence" value="ECO:0007669"/>
    <property type="project" value="TreeGrafter"/>
</dbReference>
<organism evidence="4 5">
    <name type="scientific">Caenorhabditis tropicalis</name>
    <dbReference type="NCBI Taxonomy" id="1561998"/>
    <lineage>
        <taxon>Eukaryota</taxon>
        <taxon>Metazoa</taxon>
        <taxon>Ecdysozoa</taxon>
        <taxon>Nematoda</taxon>
        <taxon>Chromadorea</taxon>
        <taxon>Rhabditida</taxon>
        <taxon>Rhabditina</taxon>
        <taxon>Rhabditomorpha</taxon>
        <taxon>Rhabditoidea</taxon>
        <taxon>Rhabditidae</taxon>
        <taxon>Peloderinae</taxon>
        <taxon>Caenorhabditis</taxon>
    </lineage>
</organism>